<feature type="transmembrane region" description="Helical" evidence="5">
    <location>
        <begin position="70"/>
        <end position="88"/>
    </location>
</feature>
<comment type="caution">
    <text evidence="6">The sequence shown here is derived from an EMBL/GenBank/DDBJ whole genome shotgun (WGS) entry which is preliminary data.</text>
</comment>
<organism evidence="6 7">
    <name type="scientific">Hydrogenispora ethanolica</name>
    <dbReference type="NCBI Taxonomy" id="1082276"/>
    <lineage>
        <taxon>Bacteria</taxon>
        <taxon>Bacillati</taxon>
        <taxon>Bacillota</taxon>
        <taxon>Hydrogenispora</taxon>
    </lineage>
</organism>
<evidence type="ECO:0000256" key="5">
    <source>
        <dbReference type="SAM" id="Phobius"/>
    </source>
</evidence>
<keyword evidence="4 5" id="KW-0472">Membrane</keyword>
<evidence type="ECO:0000256" key="3">
    <source>
        <dbReference type="ARBA" id="ARBA00022989"/>
    </source>
</evidence>
<evidence type="ECO:0000256" key="4">
    <source>
        <dbReference type="ARBA" id="ARBA00023136"/>
    </source>
</evidence>
<feature type="transmembrane region" description="Helical" evidence="5">
    <location>
        <begin position="12"/>
        <end position="31"/>
    </location>
</feature>
<keyword evidence="3 5" id="KW-1133">Transmembrane helix</keyword>
<evidence type="ECO:0000313" key="7">
    <source>
        <dbReference type="Proteomes" id="UP000295008"/>
    </source>
</evidence>
<keyword evidence="2 5" id="KW-0812">Transmembrane</keyword>
<evidence type="ECO:0000256" key="1">
    <source>
        <dbReference type="ARBA" id="ARBA00004141"/>
    </source>
</evidence>
<dbReference type="Proteomes" id="UP000295008">
    <property type="component" value="Unassembled WGS sequence"/>
</dbReference>
<name>A0A4V2QF87_HYDET</name>
<dbReference type="InterPro" id="IPR019109">
    <property type="entry name" value="MamF_MmsF"/>
</dbReference>
<reference evidence="6 7" key="1">
    <citation type="submission" date="2019-03" db="EMBL/GenBank/DDBJ databases">
        <title>Genomic Encyclopedia of Type Strains, Phase IV (KMG-IV): sequencing the most valuable type-strain genomes for metagenomic binning, comparative biology and taxonomic classification.</title>
        <authorList>
            <person name="Goeker M."/>
        </authorList>
    </citation>
    <scope>NUCLEOTIDE SEQUENCE [LARGE SCALE GENOMIC DNA]</scope>
    <source>
        <strain evidence="6 7">LX-B</strain>
    </source>
</reference>
<dbReference type="EMBL" id="SLUN01000008">
    <property type="protein sequence ID" value="TCL70947.1"/>
    <property type="molecule type" value="Genomic_DNA"/>
</dbReference>
<comment type="subcellular location">
    <subcellularLocation>
        <location evidence="1">Membrane</location>
        <topology evidence="1">Multi-pass membrane protein</topology>
    </subcellularLocation>
</comment>
<dbReference type="RefSeq" id="WP_132013911.1">
    <property type="nucleotide sequence ID" value="NZ_SLUN01000008.1"/>
</dbReference>
<dbReference type="OrthoDB" id="2657448at2"/>
<evidence type="ECO:0000256" key="2">
    <source>
        <dbReference type="ARBA" id="ARBA00022692"/>
    </source>
</evidence>
<proteinExistence type="predicted"/>
<protein>
    <submittedName>
        <fullName evidence="6">Putative membrane protein</fullName>
    </submittedName>
</protein>
<gene>
    <name evidence="6" type="ORF">EDC14_100894</name>
</gene>
<dbReference type="AlphaFoldDB" id="A0A4V2QF87"/>
<sequence length="110" mass="12789">MENLDPELRFLMAISYPVWPVSLLMVGTRLRKERFIRYHGYQALYLGICGTVIYLVAGPLLRLIPFIGPLLLRLGVMVWVVFELLLAIRCWQGDYFRVPLIYDLAQGLME</sequence>
<feature type="transmembrane region" description="Helical" evidence="5">
    <location>
        <begin position="43"/>
        <end position="64"/>
    </location>
</feature>
<dbReference type="Pfam" id="PF09685">
    <property type="entry name" value="MamF_MmsF"/>
    <property type="match status" value="1"/>
</dbReference>
<evidence type="ECO:0000313" key="6">
    <source>
        <dbReference type="EMBL" id="TCL70947.1"/>
    </source>
</evidence>
<accession>A0A4V2QF87</accession>
<keyword evidence="7" id="KW-1185">Reference proteome</keyword>